<name>A0A939BMC6_9FIRM</name>
<accession>A0A939BMC6</accession>
<dbReference type="RefSeq" id="WP_204700802.1">
    <property type="nucleotide sequence ID" value="NZ_JAFBDQ010000004.1"/>
</dbReference>
<evidence type="ECO:0000313" key="2">
    <source>
        <dbReference type="EMBL" id="MBM7556085.1"/>
    </source>
</evidence>
<dbReference type="InterPro" id="IPR036866">
    <property type="entry name" value="RibonucZ/Hydroxyglut_hydro"/>
</dbReference>
<evidence type="ECO:0000313" key="3">
    <source>
        <dbReference type="Proteomes" id="UP000774000"/>
    </source>
</evidence>
<dbReference type="InterPro" id="IPR001279">
    <property type="entry name" value="Metallo-B-lactamas"/>
</dbReference>
<sequence length="388" mass="43315">MKNKLIIILIILIVSFLTTTIQAENLKIHFIDVGQGDSILIQLPTQETMLIDAGPNDSGPTVASYLRNLEINKIDYLLGTHPHADHIGGLDYIINNFKMGRIYMPNVTHTTNTFRDVLLAVKNKNKKIKGATAGLEIVSQPELNLKVSLLSPEGKDYESLNNYSLVTKINFQDTSFLLTGDIEKKVEYDLINSHVPLEADLLQIPHHGSNSSSSNLFLYKVKPKYGVISVGQDNPFNHPSSQIISRLEKHGINIYRTDQQNTIIATSDGQKISFNTSANSKNKKIRTNNQTGVKISRVSLSDELVEITNTSQQEVDISNWKLVSVKGKQTFTFPKNTTLAKGESIFIVSGRGKEAGPQTIVWTGRYIWNNNGDTAKLYNQEQKLISKY</sequence>
<dbReference type="SUPFAM" id="SSF74853">
    <property type="entry name" value="Lamin A/C globular tail domain"/>
    <property type="match status" value="1"/>
</dbReference>
<comment type="caution">
    <text evidence="2">The sequence shown here is derived from an EMBL/GenBank/DDBJ whole genome shotgun (WGS) entry which is preliminary data.</text>
</comment>
<dbReference type="Proteomes" id="UP000774000">
    <property type="component" value="Unassembled WGS sequence"/>
</dbReference>
<evidence type="ECO:0000259" key="1">
    <source>
        <dbReference type="PROSITE" id="PS51841"/>
    </source>
</evidence>
<dbReference type="PANTHER" id="PTHR30619">
    <property type="entry name" value="DNA INTERNALIZATION/COMPETENCE PROTEIN COMEC/REC2"/>
    <property type="match status" value="1"/>
</dbReference>
<reference evidence="2" key="1">
    <citation type="submission" date="2021-01" db="EMBL/GenBank/DDBJ databases">
        <title>Genomic Encyclopedia of Type Strains, Phase IV (KMG-IV): sequencing the most valuable type-strain genomes for metagenomic binning, comparative biology and taxonomic classification.</title>
        <authorList>
            <person name="Goeker M."/>
        </authorList>
    </citation>
    <scope>NUCLEOTIDE SEQUENCE</scope>
    <source>
        <strain evidence="2">DSM 23230</strain>
    </source>
</reference>
<feature type="domain" description="LTD" evidence="1">
    <location>
        <begin position="286"/>
        <end position="388"/>
    </location>
</feature>
<keyword evidence="2" id="KW-0378">Hydrolase</keyword>
<dbReference type="Gene3D" id="2.60.40.1260">
    <property type="entry name" value="Lamin Tail domain"/>
    <property type="match status" value="1"/>
</dbReference>
<dbReference type="EMBL" id="JAFBDQ010000004">
    <property type="protein sequence ID" value="MBM7556085.1"/>
    <property type="molecule type" value="Genomic_DNA"/>
</dbReference>
<dbReference type="CDD" id="cd07731">
    <property type="entry name" value="ComA-like_MBL-fold"/>
    <property type="match status" value="1"/>
</dbReference>
<dbReference type="Pfam" id="PF00932">
    <property type="entry name" value="LTD"/>
    <property type="match status" value="1"/>
</dbReference>
<gene>
    <name evidence="2" type="ORF">JOC47_000921</name>
</gene>
<dbReference type="InterPro" id="IPR036415">
    <property type="entry name" value="Lamin_tail_dom_sf"/>
</dbReference>
<proteinExistence type="predicted"/>
<dbReference type="SMART" id="SM00849">
    <property type="entry name" value="Lactamase_B"/>
    <property type="match status" value="1"/>
</dbReference>
<protein>
    <submittedName>
        <fullName evidence="2">Beta-lactamase superfamily II metal-dependent hydrolase</fullName>
    </submittedName>
</protein>
<dbReference type="InterPro" id="IPR035681">
    <property type="entry name" value="ComA-like_MBL"/>
</dbReference>
<dbReference type="SUPFAM" id="SSF56281">
    <property type="entry name" value="Metallo-hydrolase/oxidoreductase"/>
    <property type="match status" value="1"/>
</dbReference>
<dbReference type="GO" id="GO:0016787">
    <property type="term" value="F:hydrolase activity"/>
    <property type="evidence" value="ECO:0007669"/>
    <property type="project" value="UniProtKB-KW"/>
</dbReference>
<dbReference type="InterPro" id="IPR052159">
    <property type="entry name" value="Competence_DNA_uptake"/>
</dbReference>
<dbReference type="Pfam" id="PF00753">
    <property type="entry name" value="Lactamase_B"/>
    <property type="match status" value="1"/>
</dbReference>
<dbReference type="PROSITE" id="PS51841">
    <property type="entry name" value="LTD"/>
    <property type="match status" value="1"/>
</dbReference>
<keyword evidence="3" id="KW-1185">Reference proteome</keyword>
<dbReference type="InterPro" id="IPR001322">
    <property type="entry name" value="Lamin_tail_dom"/>
</dbReference>
<dbReference type="PANTHER" id="PTHR30619:SF7">
    <property type="entry name" value="BETA-LACTAMASE DOMAIN PROTEIN"/>
    <property type="match status" value="1"/>
</dbReference>
<organism evidence="2 3">
    <name type="scientific">Halanaerobacter jeridensis</name>
    <dbReference type="NCBI Taxonomy" id="706427"/>
    <lineage>
        <taxon>Bacteria</taxon>
        <taxon>Bacillati</taxon>
        <taxon>Bacillota</taxon>
        <taxon>Clostridia</taxon>
        <taxon>Halanaerobiales</taxon>
        <taxon>Halobacteroidaceae</taxon>
        <taxon>Halanaerobacter</taxon>
    </lineage>
</organism>
<dbReference type="AlphaFoldDB" id="A0A939BMC6"/>
<dbReference type="Gene3D" id="3.60.15.10">
    <property type="entry name" value="Ribonuclease Z/Hydroxyacylglutathione hydrolase-like"/>
    <property type="match status" value="1"/>
</dbReference>